<dbReference type="AlphaFoldDB" id="A0A8H7D563"/>
<dbReference type="InterPro" id="IPR036420">
    <property type="entry name" value="BRCT_dom_sf"/>
</dbReference>
<feature type="region of interest" description="Disordered" evidence="1">
    <location>
        <begin position="237"/>
        <end position="266"/>
    </location>
</feature>
<evidence type="ECO:0000313" key="4">
    <source>
        <dbReference type="Proteomes" id="UP000623467"/>
    </source>
</evidence>
<name>A0A8H7D563_9AGAR</name>
<dbReference type="Proteomes" id="UP000623467">
    <property type="component" value="Unassembled WGS sequence"/>
</dbReference>
<dbReference type="CDD" id="cd00027">
    <property type="entry name" value="BRCT"/>
    <property type="match status" value="1"/>
</dbReference>
<dbReference type="OrthoDB" id="10684398at2759"/>
<feature type="region of interest" description="Disordered" evidence="1">
    <location>
        <begin position="322"/>
        <end position="362"/>
    </location>
</feature>
<evidence type="ECO:0000256" key="1">
    <source>
        <dbReference type="SAM" id="MobiDB-lite"/>
    </source>
</evidence>
<evidence type="ECO:0000259" key="2">
    <source>
        <dbReference type="PROSITE" id="PS50172"/>
    </source>
</evidence>
<feature type="compositionally biased region" description="Low complexity" evidence="1">
    <location>
        <begin position="238"/>
        <end position="248"/>
    </location>
</feature>
<organism evidence="3 4">
    <name type="scientific">Mycena sanguinolenta</name>
    <dbReference type="NCBI Taxonomy" id="230812"/>
    <lineage>
        <taxon>Eukaryota</taxon>
        <taxon>Fungi</taxon>
        <taxon>Dikarya</taxon>
        <taxon>Basidiomycota</taxon>
        <taxon>Agaricomycotina</taxon>
        <taxon>Agaricomycetes</taxon>
        <taxon>Agaricomycetidae</taxon>
        <taxon>Agaricales</taxon>
        <taxon>Marasmiineae</taxon>
        <taxon>Mycenaceae</taxon>
        <taxon>Mycena</taxon>
    </lineage>
</organism>
<dbReference type="PROSITE" id="PS50172">
    <property type="entry name" value="BRCT"/>
    <property type="match status" value="2"/>
</dbReference>
<protein>
    <recommendedName>
        <fullName evidence="2">BRCT domain-containing protein</fullName>
    </recommendedName>
</protein>
<sequence length="553" mass="60602">MDSSNKSTSKSTAHSPPLIPPANSFPLNPQLPLFSGVLAFGGLRVSAEVEVALNKNGAQFTTKPELASIILCADGEYHPVLAHTSFYDRLVHEDWVIACLYANKILPTRNFHPALIFCAVFLVCLGLKKKTRQALIQLLESNGGVFQKDFDPTTTHIVVDGGVTSLEEDLRQLQGLPVHIVTPRYENRAPVNNEEDPEITLAPSFNSTPPGAETHPDDLERDVPFVDLFQAETLLTQLDGPDGAALDDAPVEDVSMQPPPENAIAHDDEAANDAPVEDVSMQPPPENAIAHDDEAANDAPVEDVSMQPPPENAIAHDDEAANDAPAEELPDEDDRSTLSSLTSLESEDAHEAGSVHADAQEAARALRERPVYTFSVTGRRDDREKKFSKLRNVQYLEAGGTYYVVNELSKTPGTLRALATGQIITKYTWITASNRANMVQDPREYKMKHLYIDLANANIRDGGLFHGYTVHFVGYPATAEDSDEDVKLLAPLIKAHNGAVVYHPTRQWPPTPELLRARQLFFAAAGMQPYPAGVRVWARKRFVKAMFRGSLAS</sequence>
<feature type="domain" description="BRCT" evidence="2">
    <location>
        <begin position="89"/>
        <end position="113"/>
    </location>
</feature>
<gene>
    <name evidence="3" type="ORF">MSAN_01274500</name>
</gene>
<evidence type="ECO:0000313" key="3">
    <source>
        <dbReference type="EMBL" id="KAF7359321.1"/>
    </source>
</evidence>
<dbReference type="Gene3D" id="3.40.50.10190">
    <property type="entry name" value="BRCT domain"/>
    <property type="match status" value="1"/>
</dbReference>
<comment type="caution">
    <text evidence="3">The sequence shown here is derived from an EMBL/GenBank/DDBJ whole genome shotgun (WGS) entry which is preliminary data.</text>
</comment>
<reference evidence="3" key="1">
    <citation type="submission" date="2020-05" db="EMBL/GenBank/DDBJ databases">
        <title>Mycena genomes resolve the evolution of fungal bioluminescence.</title>
        <authorList>
            <person name="Tsai I.J."/>
        </authorList>
    </citation>
    <scope>NUCLEOTIDE SEQUENCE</scope>
    <source>
        <strain evidence="3">160909Yilan</strain>
    </source>
</reference>
<accession>A0A8H7D563</accession>
<dbReference type="EMBL" id="JACAZH010000009">
    <property type="protein sequence ID" value="KAF7359321.1"/>
    <property type="molecule type" value="Genomic_DNA"/>
</dbReference>
<proteinExistence type="predicted"/>
<feature type="domain" description="BRCT" evidence="2">
    <location>
        <begin position="112"/>
        <end position="185"/>
    </location>
</feature>
<feature type="compositionally biased region" description="Basic and acidic residues" evidence="1">
    <location>
        <begin position="347"/>
        <end position="362"/>
    </location>
</feature>
<keyword evidence="4" id="KW-1185">Reference proteome</keyword>
<dbReference type="Pfam" id="PF00533">
    <property type="entry name" value="BRCT"/>
    <property type="match status" value="1"/>
</dbReference>
<dbReference type="InterPro" id="IPR001357">
    <property type="entry name" value="BRCT_dom"/>
</dbReference>
<dbReference type="SUPFAM" id="SSF52113">
    <property type="entry name" value="BRCT domain"/>
    <property type="match status" value="3"/>
</dbReference>
<feature type="compositionally biased region" description="Acidic residues" evidence="1">
    <location>
        <begin position="325"/>
        <end position="334"/>
    </location>
</feature>
<feature type="region of interest" description="Disordered" evidence="1">
    <location>
        <begin position="187"/>
        <end position="219"/>
    </location>
</feature>